<keyword evidence="3 7" id="KW-0812">Transmembrane</keyword>
<dbReference type="GO" id="GO:0016020">
    <property type="term" value="C:membrane"/>
    <property type="evidence" value="ECO:0007669"/>
    <property type="project" value="UniProtKB-SubCell"/>
</dbReference>
<evidence type="ECO:0000256" key="6">
    <source>
        <dbReference type="ARBA" id="ARBA00023315"/>
    </source>
</evidence>
<name>A0A9P0MWB7_NEZVI</name>
<keyword evidence="9" id="KW-1185">Reference proteome</keyword>
<evidence type="ECO:0000313" key="9">
    <source>
        <dbReference type="Proteomes" id="UP001152798"/>
    </source>
</evidence>
<keyword evidence="5 7" id="KW-0472">Membrane</keyword>
<keyword evidence="6" id="KW-0012">Acyltransferase</keyword>
<dbReference type="EMBL" id="OV725082">
    <property type="protein sequence ID" value="CAH1406031.1"/>
    <property type="molecule type" value="Genomic_DNA"/>
</dbReference>
<accession>A0A9P0MWB7</accession>
<dbReference type="InterPro" id="IPR049941">
    <property type="entry name" value="LPLAT_7/PORCN-like"/>
</dbReference>
<evidence type="ECO:0000256" key="1">
    <source>
        <dbReference type="ARBA" id="ARBA00004141"/>
    </source>
</evidence>
<dbReference type="AlphaFoldDB" id="A0A9P0MWB7"/>
<feature type="transmembrane region" description="Helical" evidence="7">
    <location>
        <begin position="58"/>
        <end position="81"/>
    </location>
</feature>
<dbReference type="Proteomes" id="UP001152798">
    <property type="component" value="Chromosome 6"/>
</dbReference>
<proteinExistence type="predicted"/>
<protein>
    <submittedName>
        <fullName evidence="8">Uncharacterized protein</fullName>
    </submittedName>
</protein>
<reference evidence="8" key="1">
    <citation type="submission" date="2022-01" db="EMBL/GenBank/DDBJ databases">
        <authorList>
            <person name="King R."/>
        </authorList>
    </citation>
    <scope>NUCLEOTIDE SEQUENCE</scope>
</reference>
<dbReference type="PANTHER" id="PTHR13906:SF4">
    <property type="entry name" value="LYSOPHOSPHOLIPID ACYLTRANSFERASE 6"/>
    <property type="match status" value="1"/>
</dbReference>
<keyword evidence="2" id="KW-0808">Transferase</keyword>
<dbReference type="Pfam" id="PF03062">
    <property type="entry name" value="MBOAT"/>
    <property type="match status" value="1"/>
</dbReference>
<feature type="transmembrane region" description="Helical" evidence="7">
    <location>
        <begin position="375"/>
        <end position="393"/>
    </location>
</feature>
<evidence type="ECO:0000256" key="3">
    <source>
        <dbReference type="ARBA" id="ARBA00022692"/>
    </source>
</evidence>
<dbReference type="GO" id="GO:0030258">
    <property type="term" value="P:lipid modification"/>
    <property type="evidence" value="ECO:0007669"/>
    <property type="project" value="TreeGrafter"/>
</dbReference>
<feature type="transmembrane region" description="Helical" evidence="7">
    <location>
        <begin position="413"/>
        <end position="437"/>
    </location>
</feature>
<dbReference type="InterPro" id="IPR004299">
    <property type="entry name" value="MBOAT_fam"/>
</dbReference>
<sequence>MMGGSYAGNTLLEGVSINTGIPLDHINFVASQVISLALAPLMQSVLHPSITKSSARQAFVLIVGIFLGYFAFGIQVIHLFGMPSICYLLLRILNPKIVQRWTMMVAISYLSCIHLHRLFYSGAVYALDVTGPLMVMTQKITSLAFSVHDGFAKDNDLTPSQKHYAVKKIPSVLDYFSYIFHFQTLMAGPMVFYTDYMDFINGTNFLKPGITQTDANLSDRDVYIKPNPFYPVLIKITVSVIFGVLFSVLFFPIEHAKEEEFLRRGVVYQMAYLYISTTSARFKYYHAWLLADAINNISGLGFNGFTSDGKQKWDLVSNVDILGFEFGLSLRDCIQSWNILTNSWLRMVVYERVSKKNGVFLTFALSAIWHGFHPGYYITFTSGALLTVASRTVRKYVRPHFQTSYNMSKFYDVLTCFFTRILMTYLTFSFVLLEFWASLRIYWNMYCWLHILALFTIFVLPRFLGQSEAQLRNRLSKLVTNSNGVNSLHG</sequence>
<evidence type="ECO:0000256" key="7">
    <source>
        <dbReference type="SAM" id="Phobius"/>
    </source>
</evidence>
<dbReference type="GO" id="GO:0016746">
    <property type="term" value="F:acyltransferase activity"/>
    <property type="evidence" value="ECO:0007669"/>
    <property type="project" value="UniProtKB-KW"/>
</dbReference>
<feature type="transmembrane region" description="Helical" evidence="7">
    <location>
        <begin position="172"/>
        <end position="193"/>
    </location>
</feature>
<feature type="transmembrane region" description="Helical" evidence="7">
    <location>
        <begin position="101"/>
        <end position="120"/>
    </location>
</feature>
<evidence type="ECO:0000256" key="4">
    <source>
        <dbReference type="ARBA" id="ARBA00022989"/>
    </source>
</evidence>
<evidence type="ECO:0000313" key="8">
    <source>
        <dbReference type="EMBL" id="CAH1406031.1"/>
    </source>
</evidence>
<keyword evidence="4 7" id="KW-1133">Transmembrane helix</keyword>
<comment type="subcellular location">
    <subcellularLocation>
        <location evidence="1">Membrane</location>
        <topology evidence="1">Multi-pass membrane protein</topology>
    </subcellularLocation>
</comment>
<dbReference type="OrthoDB" id="286734at2759"/>
<organism evidence="8 9">
    <name type="scientific">Nezara viridula</name>
    <name type="common">Southern green stink bug</name>
    <name type="synonym">Cimex viridulus</name>
    <dbReference type="NCBI Taxonomy" id="85310"/>
    <lineage>
        <taxon>Eukaryota</taxon>
        <taxon>Metazoa</taxon>
        <taxon>Ecdysozoa</taxon>
        <taxon>Arthropoda</taxon>
        <taxon>Hexapoda</taxon>
        <taxon>Insecta</taxon>
        <taxon>Pterygota</taxon>
        <taxon>Neoptera</taxon>
        <taxon>Paraneoptera</taxon>
        <taxon>Hemiptera</taxon>
        <taxon>Heteroptera</taxon>
        <taxon>Panheteroptera</taxon>
        <taxon>Pentatomomorpha</taxon>
        <taxon>Pentatomoidea</taxon>
        <taxon>Pentatomidae</taxon>
        <taxon>Pentatominae</taxon>
        <taxon>Nezara</taxon>
    </lineage>
</organism>
<dbReference type="PANTHER" id="PTHR13906">
    <property type="entry name" value="PORCUPINE"/>
    <property type="match status" value="1"/>
</dbReference>
<feature type="transmembrane region" description="Helical" evidence="7">
    <location>
        <begin position="443"/>
        <end position="464"/>
    </location>
</feature>
<evidence type="ECO:0000256" key="5">
    <source>
        <dbReference type="ARBA" id="ARBA00023136"/>
    </source>
</evidence>
<feature type="transmembrane region" description="Helical" evidence="7">
    <location>
        <begin position="229"/>
        <end position="253"/>
    </location>
</feature>
<evidence type="ECO:0000256" key="2">
    <source>
        <dbReference type="ARBA" id="ARBA00022679"/>
    </source>
</evidence>
<gene>
    <name evidence="8" type="ORF">NEZAVI_LOCUS14074</name>
</gene>